<dbReference type="SFLD" id="SFLDG01135">
    <property type="entry name" value="C1.5.6:_HAD__Beta-PGM__Phospha"/>
    <property type="match status" value="1"/>
</dbReference>
<organism evidence="1 2">
    <name type="scientific">Fictibacillus iocasae</name>
    <dbReference type="NCBI Taxonomy" id="2715437"/>
    <lineage>
        <taxon>Bacteria</taxon>
        <taxon>Bacillati</taxon>
        <taxon>Bacillota</taxon>
        <taxon>Bacilli</taxon>
        <taxon>Bacillales</taxon>
        <taxon>Fictibacillaceae</taxon>
        <taxon>Fictibacillus</taxon>
    </lineage>
</organism>
<dbReference type="InterPro" id="IPR006439">
    <property type="entry name" value="HAD-SF_hydro_IA"/>
</dbReference>
<dbReference type="Pfam" id="PF13419">
    <property type="entry name" value="HAD_2"/>
    <property type="match status" value="1"/>
</dbReference>
<keyword evidence="1" id="KW-0378">Hydrolase</keyword>
<evidence type="ECO:0000313" key="2">
    <source>
        <dbReference type="Proteomes" id="UP001596549"/>
    </source>
</evidence>
<dbReference type="GO" id="GO:0016787">
    <property type="term" value="F:hydrolase activity"/>
    <property type="evidence" value="ECO:0007669"/>
    <property type="project" value="UniProtKB-KW"/>
</dbReference>
<dbReference type="InterPro" id="IPR023198">
    <property type="entry name" value="PGP-like_dom2"/>
</dbReference>
<dbReference type="InterPro" id="IPR023214">
    <property type="entry name" value="HAD_sf"/>
</dbReference>
<dbReference type="PANTHER" id="PTHR18901:SF38">
    <property type="entry name" value="PSEUDOURIDINE-5'-PHOSPHATASE"/>
    <property type="match status" value="1"/>
</dbReference>
<dbReference type="PRINTS" id="PR00413">
    <property type="entry name" value="HADHALOGNASE"/>
</dbReference>
<dbReference type="InterPro" id="IPR041492">
    <property type="entry name" value="HAD_2"/>
</dbReference>
<dbReference type="RefSeq" id="WP_379750517.1">
    <property type="nucleotide sequence ID" value="NZ_JBHTCP010000048.1"/>
</dbReference>
<dbReference type="PANTHER" id="PTHR18901">
    <property type="entry name" value="2-DEOXYGLUCOSE-6-PHOSPHATE PHOSPHATASE 2"/>
    <property type="match status" value="1"/>
</dbReference>
<dbReference type="NCBIfam" id="TIGR01509">
    <property type="entry name" value="HAD-SF-IA-v3"/>
    <property type="match status" value="1"/>
</dbReference>
<dbReference type="EMBL" id="JBHTCP010000048">
    <property type="protein sequence ID" value="MFC7372953.1"/>
    <property type="molecule type" value="Genomic_DNA"/>
</dbReference>
<accession>A0ABW2NVD7</accession>
<protein>
    <submittedName>
        <fullName evidence="1">HAD family hydrolase</fullName>
    </submittedName>
</protein>
<keyword evidence="2" id="KW-1185">Reference proteome</keyword>
<dbReference type="Proteomes" id="UP001596549">
    <property type="component" value="Unassembled WGS sequence"/>
</dbReference>
<dbReference type="SFLD" id="SFLDS00003">
    <property type="entry name" value="Haloacid_Dehalogenase"/>
    <property type="match status" value="1"/>
</dbReference>
<reference evidence="2" key="1">
    <citation type="journal article" date="2019" name="Int. J. Syst. Evol. Microbiol.">
        <title>The Global Catalogue of Microorganisms (GCM) 10K type strain sequencing project: providing services to taxonomists for standard genome sequencing and annotation.</title>
        <authorList>
            <consortium name="The Broad Institute Genomics Platform"/>
            <consortium name="The Broad Institute Genome Sequencing Center for Infectious Disease"/>
            <person name="Wu L."/>
            <person name="Ma J."/>
        </authorList>
    </citation>
    <scope>NUCLEOTIDE SEQUENCE [LARGE SCALE GENOMIC DNA]</scope>
    <source>
        <strain evidence="2">NBRC 106396</strain>
    </source>
</reference>
<dbReference type="InterPro" id="IPR036412">
    <property type="entry name" value="HAD-like_sf"/>
</dbReference>
<name>A0ABW2NVD7_9BACL</name>
<gene>
    <name evidence="1" type="ORF">ACFQPF_14955</name>
</gene>
<sequence>MIKALIFDFDGTILDTESQEYQALKEIFEEHGCELPLDVWGKCIGTANVFDPYEYLEEQYKQPIKHDELREKRMKRSHSLILEQEALPGVVAYLEAAKELGLKIGLASSSTRSWVTGHLERIGLLHYFETIKTADDVDEVKPNPALYLEAAQALGVKSEEAVAFEDSVNGAKAAKAAGMFCVAIPNPVTRHMNFDGTDLVLESLAQKELSDLLHSLNN</sequence>
<evidence type="ECO:0000313" key="1">
    <source>
        <dbReference type="EMBL" id="MFC7372953.1"/>
    </source>
</evidence>
<dbReference type="SFLD" id="SFLDG01129">
    <property type="entry name" value="C1.5:_HAD__Beta-PGM__Phosphata"/>
    <property type="match status" value="1"/>
</dbReference>
<proteinExistence type="predicted"/>
<dbReference type="Gene3D" id="1.10.150.240">
    <property type="entry name" value="Putative phosphatase, domain 2"/>
    <property type="match status" value="1"/>
</dbReference>
<dbReference type="CDD" id="cd16423">
    <property type="entry name" value="HAD_BPGM-like"/>
    <property type="match status" value="1"/>
</dbReference>
<comment type="caution">
    <text evidence="1">The sequence shown here is derived from an EMBL/GenBank/DDBJ whole genome shotgun (WGS) entry which is preliminary data.</text>
</comment>
<dbReference type="Gene3D" id="3.40.50.1000">
    <property type="entry name" value="HAD superfamily/HAD-like"/>
    <property type="match status" value="1"/>
</dbReference>
<dbReference type="SUPFAM" id="SSF56784">
    <property type="entry name" value="HAD-like"/>
    <property type="match status" value="1"/>
</dbReference>